<comment type="similarity">
    <text evidence="5">Belongs to the TIM14 family.</text>
</comment>
<evidence type="ECO:0000313" key="9">
    <source>
        <dbReference type="Proteomes" id="UP001595444"/>
    </source>
</evidence>
<dbReference type="EMBL" id="JBHRSL010000002">
    <property type="protein sequence ID" value="MFC3050714.1"/>
    <property type="molecule type" value="Genomic_DNA"/>
</dbReference>
<dbReference type="PANTHER" id="PTHR12763:SF28">
    <property type="entry name" value="GEO10507P1-RELATED"/>
    <property type="match status" value="1"/>
</dbReference>
<evidence type="ECO:0000256" key="5">
    <source>
        <dbReference type="ARBA" id="ARBA00038105"/>
    </source>
</evidence>
<comment type="subcellular location">
    <subcellularLocation>
        <location evidence="1">Membrane</location>
        <topology evidence="1">Single-pass membrane protein</topology>
    </subcellularLocation>
</comment>
<dbReference type="Gene3D" id="1.10.287.110">
    <property type="entry name" value="DnaJ domain"/>
    <property type="match status" value="1"/>
</dbReference>
<sequence length="150" mass="16321">MAWLVAGIILAGLLFLLLGWWSNAEVKSAKRGLLFAVIIVCLLLAMLLVMRGHTVTALIPGIYALGRVIGISKVLNNMRGNRSNKDGNGAKGTDMSRREALDILGLDEGVTNAEVNSAYRRLMSKYHPDKGGSDWMAAKLSEARKVLLKE</sequence>
<organism evidence="8 9">
    <name type="scientific">Kordiimonas pumila</name>
    <dbReference type="NCBI Taxonomy" id="2161677"/>
    <lineage>
        <taxon>Bacteria</taxon>
        <taxon>Pseudomonadati</taxon>
        <taxon>Pseudomonadota</taxon>
        <taxon>Alphaproteobacteria</taxon>
        <taxon>Kordiimonadales</taxon>
        <taxon>Kordiimonadaceae</taxon>
        <taxon>Kordiimonas</taxon>
    </lineage>
</organism>
<evidence type="ECO:0000256" key="1">
    <source>
        <dbReference type="ARBA" id="ARBA00004167"/>
    </source>
</evidence>
<keyword evidence="2 6" id="KW-0812">Transmembrane</keyword>
<keyword evidence="3 6" id="KW-1133">Transmembrane helix</keyword>
<evidence type="ECO:0000256" key="4">
    <source>
        <dbReference type="ARBA" id="ARBA00023136"/>
    </source>
</evidence>
<evidence type="ECO:0000313" key="8">
    <source>
        <dbReference type="EMBL" id="MFC3050714.1"/>
    </source>
</evidence>
<feature type="domain" description="J" evidence="7">
    <location>
        <begin position="99"/>
        <end position="150"/>
    </location>
</feature>
<protein>
    <submittedName>
        <fullName evidence="8">DnaJ domain-containing protein</fullName>
    </submittedName>
</protein>
<dbReference type="PROSITE" id="PS50076">
    <property type="entry name" value="DNAJ_2"/>
    <property type="match status" value="1"/>
</dbReference>
<feature type="transmembrane region" description="Helical" evidence="6">
    <location>
        <begin position="34"/>
        <end position="50"/>
    </location>
</feature>
<dbReference type="Proteomes" id="UP001595444">
    <property type="component" value="Unassembled WGS sequence"/>
</dbReference>
<dbReference type="Pfam" id="PF00226">
    <property type="entry name" value="DnaJ"/>
    <property type="match status" value="1"/>
</dbReference>
<name>A0ABV7D1A5_9PROT</name>
<accession>A0ABV7D1A5</accession>
<evidence type="ECO:0000256" key="2">
    <source>
        <dbReference type="ARBA" id="ARBA00022692"/>
    </source>
</evidence>
<dbReference type="PANTHER" id="PTHR12763">
    <property type="match status" value="1"/>
</dbReference>
<comment type="caution">
    <text evidence="8">The sequence shown here is derived from an EMBL/GenBank/DDBJ whole genome shotgun (WGS) entry which is preliminary data.</text>
</comment>
<proteinExistence type="inferred from homology"/>
<dbReference type="SMART" id="SM00271">
    <property type="entry name" value="DnaJ"/>
    <property type="match status" value="1"/>
</dbReference>
<dbReference type="PRINTS" id="PR00625">
    <property type="entry name" value="JDOMAIN"/>
</dbReference>
<evidence type="ECO:0000256" key="3">
    <source>
        <dbReference type="ARBA" id="ARBA00022989"/>
    </source>
</evidence>
<dbReference type="CDD" id="cd06257">
    <property type="entry name" value="DnaJ"/>
    <property type="match status" value="1"/>
</dbReference>
<dbReference type="InterPro" id="IPR001623">
    <property type="entry name" value="DnaJ_domain"/>
</dbReference>
<reference evidence="9" key="1">
    <citation type="journal article" date="2019" name="Int. J. Syst. Evol. Microbiol.">
        <title>The Global Catalogue of Microorganisms (GCM) 10K type strain sequencing project: providing services to taxonomists for standard genome sequencing and annotation.</title>
        <authorList>
            <consortium name="The Broad Institute Genomics Platform"/>
            <consortium name="The Broad Institute Genome Sequencing Center for Infectious Disease"/>
            <person name="Wu L."/>
            <person name="Ma J."/>
        </authorList>
    </citation>
    <scope>NUCLEOTIDE SEQUENCE [LARGE SCALE GENOMIC DNA]</scope>
    <source>
        <strain evidence="9">KCTC 62164</strain>
    </source>
</reference>
<evidence type="ECO:0000259" key="7">
    <source>
        <dbReference type="PROSITE" id="PS50076"/>
    </source>
</evidence>
<dbReference type="RefSeq" id="WP_228073494.1">
    <property type="nucleotide sequence ID" value="NZ_CP061205.1"/>
</dbReference>
<gene>
    <name evidence="8" type="ORF">ACFOKA_02235</name>
</gene>
<keyword evidence="9" id="KW-1185">Reference proteome</keyword>
<evidence type="ECO:0000256" key="6">
    <source>
        <dbReference type="SAM" id="Phobius"/>
    </source>
</evidence>
<keyword evidence="4 6" id="KW-0472">Membrane</keyword>
<dbReference type="SUPFAM" id="SSF46565">
    <property type="entry name" value="Chaperone J-domain"/>
    <property type="match status" value="1"/>
</dbReference>
<dbReference type="InterPro" id="IPR036869">
    <property type="entry name" value="J_dom_sf"/>
</dbReference>